<dbReference type="OrthoDB" id="118909at2"/>
<dbReference type="AlphaFoldDB" id="A0A5B9EJK9"/>
<dbReference type="Proteomes" id="UP000321820">
    <property type="component" value="Chromosome"/>
</dbReference>
<organism evidence="2 3">
    <name type="scientific">Terriglobus albidus</name>
    <dbReference type="NCBI Taxonomy" id="1592106"/>
    <lineage>
        <taxon>Bacteria</taxon>
        <taxon>Pseudomonadati</taxon>
        <taxon>Acidobacteriota</taxon>
        <taxon>Terriglobia</taxon>
        <taxon>Terriglobales</taxon>
        <taxon>Acidobacteriaceae</taxon>
        <taxon>Terriglobus</taxon>
    </lineage>
</organism>
<name>A0A5B9EJK9_9BACT</name>
<reference evidence="2 3" key="1">
    <citation type="submission" date="2019-08" db="EMBL/GenBank/DDBJ databases">
        <title>Complete genome sequence of Terriglobus albidus strain ORNL.</title>
        <authorList>
            <person name="Podar M."/>
        </authorList>
    </citation>
    <scope>NUCLEOTIDE SEQUENCE [LARGE SCALE GENOMIC DNA]</scope>
    <source>
        <strain evidence="2 3">ORNL</strain>
    </source>
</reference>
<evidence type="ECO:0000256" key="1">
    <source>
        <dbReference type="SAM" id="SignalP"/>
    </source>
</evidence>
<feature type="chain" id="PRO_5022817474" description="Lipoprotein" evidence="1">
    <location>
        <begin position="25"/>
        <end position="176"/>
    </location>
</feature>
<feature type="signal peptide" evidence="1">
    <location>
        <begin position="1"/>
        <end position="24"/>
    </location>
</feature>
<protein>
    <recommendedName>
        <fullName evidence="4">Lipoprotein</fullName>
    </recommendedName>
</protein>
<dbReference type="PROSITE" id="PS51257">
    <property type="entry name" value="PROKAR_LIPOPROTEIN"/>
    <property type="match status" value="1"/>
</dbReference>
<accession>A0A5B9EJK9</accession>
<gene>
    <name evidence="2" type="ORF">FTW19_25580</name>
</gene>
<keyword evidence="3" id="KW-1185">Reference proteome</keyword>
<dbReference type="EMBL" id="CP042806">
    <property type="protein sequence ID" value="QEE31080.1"/>
    <property type="molecule type" value="Genomic_DNA"/>
</dbReference>
<proteinExistence type="predicted"/>
<evidence type="ECO:0000313" key="3">
    <source>
        <dbReference type="Proteomes" id="UP000321820"/>
    </source>
</evidence>
<dbReference type="KEGG" id="talb:FTW19_25580"/>
<sequence length="176" mass="19641">MKVPARIALLLAVSLIAGCNSKSAETPENFMTGLNKYWPEHRRDCLFPAGWRFPYTTSNPKEQQQLDALVKVLLLKRTKEEKLAYYEPTDYGKNGAPRYCYGYREAISVLSNTPPAVKDGFRQTGVTYRYQMKDVPGWAKSDDLKAAFPQLAKDLSGEATATTPLAQTGAGWQVVD</sequence>
<evidence type="ECO:0000313" key="2">
    <source>
        <dbReference type="EMBL" id="QEE31080.1"/>
    </source>
</evidence>
<dbReference type="RefSeq" id="WP_147650374.1">
    <property type="nucleotide sequence ID" value="NZ_CP042806.1"/>
</dbReference>
<evidence type="ECO:0008006" key="4">
    <source>
        <dbReference type="Google" id="ProtNLM"/>
    </source>
</evidence>
<keyword evidence="1" id="KW-0732">Signal</keyword>